<dbReference type="ESTHER" id="9dipt-a0a182ivt1">
    <property type="family name" value="ABHD12-PHARC"/>
</dbReference>
<dbReference type="GO" id="GO:0005789">
    <property type="term" value="C:endoplasmic reticulum membrane"/>
    <property type="evidence" value="ECO:0007669"/>
    <property type="project" value="TreeGrafter"/>
</dbReference>
<reference evidence="4" key="1">
    <citation type="submission" date="2022-08" db="UniProtKB">
        <authorList>
            <consortium name="EnsemblMetazoa"/>
        </authorList>
    </citation>
    <scope>IDENTIFICATION</scope>
    <source>
        <strain evidence="4">EBRO</strain>
    </source>
</reference>
<feature type="compositionally biased region" description="Polar residues" evidence="1">
    <location>
        <begin position="181"/>
        <end position="190"/>
    </location>
</feature>
<protein>
    <recommendedName>
        <fullName evidence="3">Serine aminopeptidase S33 domain-containing protein</fullName>
    </recommendedName>
</protein>
<dbReference type="STRING" id="41427.A0A182IVT1"/>
<dbReference type="EnsemblMetazoa" id="AATE006444-RA">
    <property type="protein sequence ID" value="AATE006444-PA.1"/>
    <property type="gene ID" value="AATE006444"/>
</dbReference>
<dbReference type="PANTHER" id="PTHR12277">
    <property type="entry name" value="ALPHA/BETA HYDROLASE DOMAIN-CONTAINING PROTEIN"/>
    <property type="match status" value="1"/>
</dbReference>
<keyword evidence="2" id="KW-0812">Transmembrane</keyword>
<proteinExistence type="predicted"/>
<name>A0A182IVT1_ANOAO</name>
<keyword evidence="2" id="KW-0472">Membrane</keyword>
<dbReference type="VEuPathDB" id="VectorBase:AATE006444"/>
<evidence type="ECO:0000313" key="4">
    <source>
        <dbReference type="EnsemblMetazoa" id="AATE006444-PA.1"/>
    </source>
</evidence>
<dbReference type="AlphaFoldDB" id="A0A182IVT1"/>
<feature type="domain" description="Serine aminopeptidase S33" evidence="3">
    <location>
        <begin position="251"/>
        <end position="374"/>
    </location>
</feature>
<evidence type="ECO:0000256" key="2">
    <source>
        <dbReference type="SAM" id="Phobius"/>
    </source>
</evidence>
<dbReference type="PANTHER" id="PTHR12277:SF194">
    <property type="entry name" value="FI04476P"/>
    <property type="match status" value="1"/>
</dbReference>
<dbReference type="Pfam" id="PF12146">
    <property type="entry name" value="Hydrolase_4"/>
    <property type="match status" value="1"/>
</dbReference>
<evidence type="ECO:0000256" key="1">
    <source>
        <dbReference type="SAM" id="MobiDB-lite"/>
    </source>
</evidence>
<dbReference type="GO" id="GO:0047372">
    <property type="term" value="F:monoacylglycerol lipase activity"/>
    <property type="evidence" value="ECO:0007669"/>
    <property type="project" value="TreeGrafter"/>
</dbReference>
<feature type="compositionally biased region" description="Basic and acidic residues" evidence="1">
    <location>
        <begin position="159"/>
        <end position="180"/>
    </location>
</feature>
<dbReference type="Gene3D" id="3.40.50.1820">
    <property type="entry name" value="alpha/beta hydrolase"/>
    <property type="match status" value="1"/>
</dbReference>
<keyword evidence="2" id="KW-1133">Transmembrane helix</keyword>
<dbReference type="GO" id="GO:0006660">
    <property type="term" value="P:phosphatidylserine catabolic process"/>
    <property type="evidence" value="ECO:0007669"/>
    <property type="project" value="TreeGrafter"/>
</dbReference>
<dbReference type="SUPFAM" id="SSF53474">
    <property type="entry name" value="alpha/beta-Hydrolases"/>
    <property type="match status" value="1"/>
</dbReference>
<sequence length="481" mass="54841">MVLFDLDRIITDFFKATVLPGIVVGLWLTDLITLSACAIFLVVIVIVFIFLPIVFKYSFGLQKSILFLTFISYPPNLDLKRPDKCGLYATRNFYISYRDQEEDVDVDIAVWHVLPNDLVRRYARELHVDERCILSRSSIDDRADERTAAVHSDGLAVVPDHDVSGDDSRTPTEPTDRGHTTENTIPNATVPSIEGSLGGGRGGSIVPPSEGHSSDDRYRQIERVLHTEGFTPSDETHQRLLFEECLRATTNDVVLYLHGNTASRGATHRVELYQMLRGLNYHVIAMDYRGYGDSANLSPSERGVVYDALAVYQYVTSITRNPVYLWGHSLGTGVSTHLLSLLTEMSLPGPRAVVLESPFNNIKEEICAHPFSQVYRHLPWFDYLISKPMYANKLRFESDQHIAEFRQPVLILHAEDDLVVPFELGYKLYRKALDTRGKSWGPIEFHRFEKTSHYGHKYICRAPNLPEIVVRFFHAYRNEQY</sequence>
<feature type="transmembrane region" description="Helical" evidence="2">
    <location>
        <begin position="31"/>
        <end position="55"/>
    </location>
</feature>
<dbReference type="GO" id="GO:0052651">
    <property type="term" value="P:monoacylglycerol catabolic process"/>
    <property type="evidence" value="ECO:0007669"/>
    <property type="project" value="TreeGrafter"/>
</dbReference>
<organism evidence="4">
    <name type="scientific">Anopheles atroparvus</name>
    <name type="common">European mosquito</name>
    <dbReference type="NCBI Taxonomy" id="41427"/>
    <lineage>
        <taxon>Eukaryota</taxon>
        <taxon>Metazoa</taxon>
        <taxon>Ecdysozoa</taxon>
        <taxon>Arthropoda</taxon>
        <taxon>Hexapoda</taxon>
        <taxon>Insecta</taxon>
        <taxon>Pterygota</taxon>
        <taxon>Neoptera</taxon>
        <taxon>Endopterygota</taxon>
        <taxon>Diptera</taxon>
        <taxon>Nematocera</taxon>
        <taxon>Culicoidea</taxon>
        <taxon>Culicidae</taxon>
        <taxon>Anophelinae</taxon>
        <taxon>Anopheles</taxon>
    </lineage>
</organism>
<feature type="region of interest" description="Disordered" evidence="1">
    <location>
        <begin position="150"/>
        <end position="216"/>
    </location>
</feature>
<evidence type="ECO:0000259" key="3">
    <source>
        <dbReference type="Pfam" id="PF12146"/>
    </source>
</evidence>
<dbReference type="InterPro" id="IPR022742">
    <property type="entry name" value="Hydrolase_4"/>
</dbReference>
<dbReference type="InterPro" id="IPR029058">
    <property type="entry name" value="AB_hydrolase_fold"/>
</dbReference>
<accession>A0A182IVT1</accession>
<dbReference type="GO" id="GO:0004622">
    <property type="term" value="F:phosphatidylcholine lysophospholipase activity"/>
    <property type="evidence" value="ECO:0007669"/>
    <property type="project" value="TreeGrafter"/>
</dbReference>